<dbReference type="AlphaFoldDB" id="A0AA89C6Y8"/>
<organism evidence="3 4">
    <name type="scientific">Pinctada imbricata</name>
    <name type="common">Atlantic pearl-oyster</name>
    <name type="synonym">Pinctada martensii</name>
    <dbReference type="NCBI Taxonomy" id="66713"/>
    <lineage>
        <taxon>Eukaryota</taxon>
        <taxon>Metazoa</taxon>
        <taxon>Spiralia</taxon>
        <taxon>Lophotrochozoa</taxon>
        <taxon>Mollusca</taxon>
        <taxon>Bivalvia</taxon>
        <taxon>Autobranchia</taxon>
        <taxon>Pteriomorphia</taxon>
        <taxon>Pterioida</taxon>
        <taxon>Pterioidea</taxon>
        <taxon>Pteriidae</taxon>
        <taxon>Pinctada</taxon>
    </lineage>
</organism>
<accession>A0AA89C6Y8</accession>
<dbReference type="InterPro" id="IPR013087">
    <property type="entry name" value="Znf_C2H2_type"/>
</dbReference>
<keyword evidence="4" id="KW-1185">Reference proteome</keyword>
<keyword evidence="1" id="KW-0862">Zinc</keyword>
<protein>
    <recommendedName>
        <fullName evidence="2">C2H2-type domain-containing protein</fullName>
    </recommendedName>
</protein>
<gene>
    <name evidence="3" type="ORF">FSP39_018137</name>
</gene>
<evidence type="ECO:0000313" key="4">
    <source>
        <dbReference type="Proteomes" id="UP001186944"/>
    </source>
</evidence>
<feature type="domain" description="C2H2-type" evidence="2">
    <location>
        <begin position="146"/>
        <end position="176"/>
    </location>
</feature>
<sequence>MAAEDKCSFSSFHSSVICSKADTFSSLNSLTKTLSTILLTESGLLFTKFTEPFTVCTSHLLKIQEQNRSRQRLKCCGVPSHIACHDAINKKRKGKLRADRNLSATQVLEVSQKYGTVLPFGTHDHIDQDDFEEPTPKRKKTAPEEFHCSNDQCDRLFKSMSALENHLIIGDCMSRPEKLLVDKCKVLYQKRLDVNFTGSRTLNSETNVTDVDNLEDIGWALKTKKPKSHFTEEQRLFLQEKFQQGKITGRKEDPSKVAKEMPCVRKNGKLRFTRDEYLTSSQIASFFSRLSQKDRKGEAQDDEDFIAASADKKIFRLKNEIMSNLEN</sequence>
<evidence type="ECO:0000313" key="3">
    <source>
        <dbReference type="EMBL" id="KAK3108895.1"/>
    </source>
</evidence>
<dbReference type="Proteomes" id="UP001186944">
    <property type="component" value="Unassembled WGS sequence"/>
</dbReference>
<reference evidence="3" key="1">
    <citation type="submission" date="2019-08" db="EMBL/GenBank/DDBJ databases">
        <title>The improved chromosome-level genome for the pearl oyster Pinctada fucata martensii using PacBio sequencing and Hi-C.</title>
        <authorList>
            <person name="Zheng Z."/>
        </authorList>
    </citation>
    <scope>NUCLEOTIDE SEQUENCE</scope>
    <source>
        <strain evidence="3">ZZ-2019</strain>
        <tissue evidence="3">Adductor muscle</tissue>
    </source>
</reference>
<name>A0AA89C6Y8_PINIB</name>
<dbReference type="PANTHER" id="PTHR33845:SF1">
    <property type="entry name" value="C2H2-TYPE DOMAIN-CONTAINING PROTEIN"/>
    <property type="match status" value="1"/>
</dbReference>
<dbReference type="GO" id="GO:0008270">
    <property type="term" value="F:zinc ion binding"/>
    <property type="evidence" value="ECO:0007669"/>
    <property type="project" value="UniProtKB-KW"/>
</dbReference>
<keyword evidence="1" id="KW-0479">Metal-binding</keyword>
<dbReference type="EMBL" id="VSWD01000001">
    <property type="protein sequence ID" value="KAK3108895.1"/>
    <property type="molecule type" value="Genomic_DNA"/>
</dbReference>
<dbReference type="PANTHER" id="PTHR33845">
    <property type="entry name" value="C2H2-TYPE DOMAIN-CONTAINING PROTEIN"/>
    <property type="match status" value="1"/>
</dbReference>
<keyword evidence="1" id="KW-0863">Zinc-finger</keyword>
<comment type="caution">
    <text evidence="3">The sequence shown here is derived from an EMBL/GenBank/DDBJ whole genome shotgun (WGS) entry which is preliminary data.</text>
</comment>
<proteinExistence type="predicted"/>
<evidence type="ECO:0000259" key="2">
    <source>
        <dbReference type="PROSITE" id="PS50157"/>
    </source>
</evidence>
<evidence type="ECO:0000256" key="1">
    <source>
        <dbReference type="PROSITE-ProRule" id="PRU00042"/>
    </source>
</evidence>
<dbReference type="PROSITE" id="PS50157">
    <property type="entry name" value="ZINC_FINGER_C2H2_2"/>
    <property type="match status" value="1"/>
</dbReference>